<accession>A0A4Q2DLP5</accession>
<dbReference type="GO" id="GO:0005525">
    <property type="term" value="F:GTP binding"/>
    <property type="evidence" value="ECO:0007669"/>
    <property type="project" value="InterPro"/>
</dbReference>
<dbReference type="PANTHER" id="PTHR11566:SF21">
    <property type="entry name" value="DYNAMIN RELATED PROTEIN 1, ISOFORM A"/>
    <property type="match status" value="1"/>
</dbReference>
<dbReference type="PROSITE" id="PS51388">
    <property type="entry name" value="GED"/>
    <property type="match status" value="1"/>
</dbReference>
<feature type="region of interest" description="Disordered" evidence="3">
    <location>
        <begin position="1"/>
        <end position="26"/>
    </location>
</feature>
<comment type="caution">
    <text evidence="5">The sequence shown here is derived from an EMBL/GenBank/DDBJ whole genome shotgun (WGS) entry which is preliminary data.</text>
</comment>
<sequence length="651" mass="74484">MPMALRSVISPRSNRNIPLPPDPPDKHLMETDYSRKAKLLIELVNDLRKLGGNQFNLDIPCMAFIGNQSAGKSSVVEGATGTVHDPKQVEIWLKRAQAAILSPDTKPEEFHAKTSDDIKALHASMLPFSLNTIELLVRDPDGTDLCFVDLPGIIQHHPTNPAMVPFVKDLVTRHIKKKNALIVVTIPMPDEIDNQEAFQIASQVDPKGLRTIGVGTKPDMVGSGSLSLQKTWKNILEGNEWKLKHGYYCVKMPDDRERQKNPTKREWEKIEADFFDKKDPWKSISDRSRFGMRNFVENTSKLLVALIETNLPIIKRTVDESLESERKKLGQLPPQLEVDSPLSTILQRVLAFCGALQGSILGTLDKDFIHRNQKRYGAFKGEIQRTAPTLQASWRLGHEHAQDAIFLDDIRETIGSHLTWELPNYIPFDATKQFILQSVQHWEAPLLRCSSTIYQNTLGLVRVLISKPEHFGRFAELDAFVRNIVEEESESCQDQASTVLKKIFDMENGVPLYTANLDVYHQERNKWLNSVNAAHKHQWNDELKVMADIHAYFQVSSSRFIDYIVLCIEQEWHHKLVGRLQERLIERIPTLSREQLDAMLREDPEISARRESITQRIEQLTKIKARLLDYEKEAAKNAWITELQREDEVAN</sequence>
<keyword evidence="2" id="KW-0342">GTP-binding</keyword>
<dbReference type="STRING" id="2316362.A0A4Q2DLP5"/>
<dbReference type="GO" id="GO:0003924">
    <property type="term" value="F:GTPase activity"/>
    <property type="evidence" value="ECO:0007669"/>
    <property type="project" value="InterPro"/>
</dbReference>
<evidence type="ECO:0000256" key="1">
    <source>
        <dbReference type="ARBA" id="ARBA00022741"/>
    </source>
</evidence>
<dbReference type="InterPro" id="IPR000375">
    <property type="entry name" value="Dynamin_stalk"/>
</dbReference>
<keyword evidence="6" id="KW-1185">Reference proteome</keyword>
<gene>
    <name evidence="5" type="ORF">EST38_g6036</name>
</gene>
<proteinExistence type="predicted"/>
<evidence type="ECO:0000313" key="5">
    <source>
        <dbReference type="EMBL" id="RXW19824.1"/>
    </source>
</evidence>
<dbReference type="InterPro" id="IPR020850">
    <property type="entry name" value="GED_dom"/>
</dbReference>
<dbReference type="SMART" id="SM00053">
    <property type="entry name" value="DYNc"/>
    <property type="match status" value="1"/>
</dbReference>
<dbReference type="GO" id="GO:0016020">
    <property type="term" value="C:membrane"/>
    <property type="evidence" value="ECO:0007669"/>
    <property type="project" value="TreeGrafter"/>
</dbReference>
<feature type="domain" description="GED" evidence="4">
    <location>
        <begin position="542"/>
        <end position="635"/>
    </location>
</feature>
<dbReference type="EMBL" id="SDEE01000181">
    <property type="protein sequence ID" value="RXW19824.1"/>
    <property type="molecule type" value="Genomic_DNA"/>
</dbReference>
<dbReference type="AlphaFoldDB" id="A0A4Q2DLP5"/>
<dbReference type="GO" id="GO:0008017">
    <property type="term" value="F:microtubule binding"/>
    <property type="evidence" value="ECO:0007669"/>
    <property type="project" value="TreeGrafter"/>
</dbReference>
<dbReference type="GO" id="GO:0005739">
    <property type="term" value="C:mitochondrion"/>
    <property type="evidence" value="ECO:0007669"/>
    <property type="project" value="TreeGrafter"/>
</dbReference>
<dbReference type="Proteomes" id="UP000290288">
    <property type="component" value="Unassembled WGS sequence"/>
</dbReference>
<protein>
    <recommendedName>
        <fullName evidence="4">GED domain-containing protein</fullName>
    </recommendedName>
</protein>
<dbReference type="InterPro" id="IPR045063">
    <property type="entry name" value="Dynamin_N"/>
</dbReference>
<evidence type="ECO:0000256" key="3">
    <source>
        <dbReference type="SAM" id="MobiDB-lite"/>
    </source>
</evidence>
<dbReference type="Pfam" id="PF00350">
    <property type="entry name" value="Dynamin_N"/>
    <property type="match status" value="1"/>
</dbReference>
<name>A0A4Q2DLP5_9AGAR</name>
<dbReference type="GO" id="GO:0006897">
    <property type="term" value="P:endocytosis"/>
    <property type="evidence" value="ECO:0007669"/>
    <property type="project" value="TreeGrafter"/>
</dbReference>
<dbReference type="PANTHER" id="PTHR11566">
    <property type="entry name" value="DYNAMIN"/>
    <property type="match status" value="1"/>
</dbReference>
<dbReference type="Pfam" id="PF02212">
    <property type="entry name" value="GED"/>
    <property type="match status" value="1"/>
</dbReference>
<evidence type="ECO:0000313" key="6">
    <source>
        <dbReference type="Proteomes" id="UP000290288"/>
    </source>
</evidence>
<dbReference type="Pfam" id="PF01031">
    <property type="entry name" value="Dynamin_M"/>
    <property type="match status" value="1"/>
</dbReference>
<dbReference type="OrthoDB" id="5061070at2759"/>
<keyword evidence="1" id="KW-0547">Nucleotide-binding</keyword>
<dbReference type="GO" id="GO:0000266">
    <property type="term" value="P:mitochondrial fission"/>
    <property type="evidence" value="ECO:0007669"/>
    <property type="project" value="TreeGrafter"/>
</dbReference>
<evidence type="ECO:0000259" key="4">
    <source>
        <dbReference type="PROSITE" id="PS51388"/>
    </source>
</evidence>
<reference evidence="5 6" key="1">
    <citation type="submission" date="2019-01" db="EMBL/GenBank/DDBJ databases">
        <title>Draft genome sequence of Psathyrella aberdarensis IHI B618.</title>
        <authorList>
            <person name="Buettner E."/>
            <person name="Kellner H."/>
        </authorList>
    </citation>
    <scope>NUCLEOTIDE SEQUENCE [LARGE SCALE GENOMIC DNA]</scope>
    <source>
        <strain evidence="5 6">IHI B618</strain>
    </source>
</reference>
<dbReference type="InterPro" id="IPR001401">
    <property type="entry name" value="Dynamin_GTPase"/>
</dbReference>
<dbReference type="PRINTS" id="PR00195">
    <property type="entry name" value="DYNAMIN"/>
</dbReference>
<organism evidence="5 6">
    <name type="scientific">Candolleomyces aberdarensis</name>
    <dbReference type="NCBI Taxonomy" id="2316362"/>
    <lineage>
        <taxon>Eukaryota</taxon>
        <taxon>Fungi</taxon>
        <taxon>Dikarya</taxon>
        <taxon>Basidiomycota</taxon>
        <taxon>Agaricomycotina</taxon>
        <taxon>Agaricomycetes</taxon>
        <taxon>Agaricomycetidae</taxon>
        <taxon>Agaricales</taxon>
        <taxon>Agaricineae</taxon>
        <taxon>Psathyrellaceae</taxon>
        <taxon>Candolleomyces</taxon>
    </lineage>
</organism>
<dbReference type="Gene3D" id="1.20.120.1240">
    <property type="entry name" value="Dynamin, middle domain"/>
    <property type="match status" value="1"/>
</dbReference>
<dbReference type="InterPro" id="IPR027417">
    <property type="entry name" value="P-loop_NTPase"/>
</dbReference>
<dbReference type="Gene3D" id="3.40.50.300">
    <property type="entry name" value="P-loop containing nucleotide triphosphate hydrolases"/>
    <property type="match status" value="1"/>
</dbReference>
<dbReference type="SUPFAM" id="SSF52540">
    <property type="entry name" value="P-loop containing nucleoside triphosphate hydrolases"/>
    <property type="match status" value="1"/>
</dbReference>
<dbReference type="InterPro" id="IPR022812">
    <property type="entry name" value="Dynamin"/>
</dbReference>
<evidence type="ECO:0000256" key="2">
    <source>
        <dbReference type="ARBA" id="ARBA00023134"/>
    </source>
</evidence>
<dbReference type="InterPro" id="IPR003130">
    <property type="entry name" value="GED"/>
</dbReference>
<dbReference type="GO" id="GO:0005874">
    <property type="term" value="C:microtubule"/>
    <property type="evidence" value="ECO:0007669"/>
    <property type="project" value="TreeGrafter"/>
</dbReference>
<dbReference type="GO" id="GO:0016559">
    <property type="term" value="P:peroxisome fission"/>
    <property type="evidence" value="ECO:0007669"/>
    <property type="project" value="TreeGrafter"/>
</dbReference>
<dbReference type="GO" id="GO:0048312">
    <property type="term" value="P:intracellular distribution of mitochondria"/>
    <property type="evidence" value="ECO:0007669"/>
    <property type="project" value="TreeGrafter"/>
</dbReference>